<proteinExistence type="predicted"/>
<gene>
    <name evidence="2" type="ORF">PIB30_009908</name>
</gene>
<evidence type="ECO:0000313" key="2">
    <source>
        <dbReference type="EMBL" id="MED6131427.1"/>
    </source>
</evidence>
<keyword evidence="3" id="KW-1185">Reference proteome</keyword>
<dbReference type="Proteomes" id="UP001341840">
    <property type="component" value="Unassembled WGS sequence"/>
</dbReference>
<evidence type="ECO:0000256" key="1">
    <source>
        <dbReference type="SAM" id="MobiDB-lite"/>
    </source>
</evidence>
<sequence length="198" mass="22232">MTSHISGASSHHVSHPESSSGSGACARHSEIRLFRLPRDKAFCDPLDSVENHHPPKRCPTHMNRPEVDNTDTEDKDYVPNADEMASFDGHIDNLFADHDAEEQNKCKKRKDNKPWEVEDGVIRALPQTVFETNSIPPGRKIVLRFNESNQAVGPGGGLLSGFFGALKADFKTFPISMKSWHEMKEYKESVYNDVIKVD</sequence>
<accession>A0ABU6S557</accession>
<dbReference type="EMBL" id="JASCZI010060438">
    <property type="protein sequence ID" value="MED6131427.1"/>
    <property type="molecule type" value="Genomic_DNA"/>
</dbReference>
<name>A0ABU6S557_9FABA</name>
<feature type="region of interest" description="Disordered" evidence="1">
    <location>
        <begin position="48"/>
        <end position="72"/>
    </location>
</feature>
<comment type="caution">
    <text evidence="2">The sequence shown here is derived from an EMBL/GenBank/DDBJ whole genome shotgun (WGS) entry which is preliminary data.</text>
</comment>
<protein>
    <submittedName>
        <fullName evidence="2">Uncharacterized protein</fullName>
    </submittedName>
</protein>
<feature type="region of interest" description="Disordered" evidence="1">
    <location>
        <begin position="1"/>
        <end position="25"/>
    </location>
</feature>
<evidence type="ECO:0000313" key="3">
    <source>
        <dbReference type="Proteomes" id="UP001341840"/>
    </source>
</evidence>
<organism evidence="2 3">
    <name type="scientific">Stylosanthes scabra</name>
    <dbReference type="NCBI Taxonomy" id="79078"/>
    <lineage>
        <taxon>Eukaryota</taxon>
        <taxon>Viridiplantae</taxon>
        <taxon>Streptophyta</taxon>
        <taxon>Embryophyta</taxon>
        <taxon>Tracheophyta</taxon>
        <taxon>Spermatophyta</taxon>
        <taxon>Magnoliopsida</taxon>
        <taxon>eudicotyledons</taxon>
        <taxon>Gunneridae</taxon>
        <taxon>Pentapetalae</taxon>
        <taxon>rosids</taxon>
        <taxon>fabids</taxon>
        <taxon>Fabales</taxon>
        <taxon>Fabaceae</taxon>
        <taxon>Papilionoideae</taxon>
        <taxon>50 kb inversion clade</taxon>
        <taxon>dalbergioids sensu lato</taxon>
        <taxon>Dalbergieae</taxon>
        <taxon>Pterocarpus clade</taxon>
        <taxon>Stylosanthes</taxon>
    </lineage>
</organism>
<reference evidence="2 3" key="1">
    <citation type="journal article" date="2023" name="Plants (Basel)">
        <title>Bridging the Gap: Combining Genomics and Transcriptomics Approaches to Understand Stylosanthes scabra, an Orphan Legume from the Brazilian Caatinga.</title>
        <authorList>
            <person name="Ferreira-Neto J.R.C."/>
            <person name="da Silva M.D."/>
            <person name="Binneck E."/>
            <person name="de Melo N.F."/>
            <person name="da Silva R.H."/>
            <person name="de Melo A.L.T.M."/>
            <person name="Pandolfi V."/>
            <person name="Bustamante F.O."/>
            <person name="Brasileiro-Vidal A.C."/>
            <person name="Benko-Iseppon A.M."/>
        </authorList>
    </citation>
    <scope>NUCLEOTIDE SEQUENCE [LARGE SCALE GENOMIC DNA]</scope>
    <source>
        <tissue evidence="2">Leaves</tissue>
    </source>
</reference>